<proteinExistence type="predicted"/>
<reference evidence="1" key="1">
    <citation type="journal article" date="2019" name="Sci. Rep.">
        <title>Draft genome of Tanacetum cinerariifolium, the natural source of mosquito coil.</title>
        <authorList>
            <person name="Yamashiro T."/>
            <person name="Shiraishi A."/>
            <person name="Satake H."/>
            <person name="Nakayama K."/>
        </authorList>
    </citation>
    <scope>NUCLEOTIDE SEQUENCE</scope>
</reference>
<organism evidence="1">
    <name type="scientific">Tanacetum cinerariifolium</name>
    <name type="common">Dalmatian daisy</name>
    <name type="synonym">Chrysanthemum cinerariifolium</name>
    <dbReference type="NCBI Taxonomy" id="118510"/>
    <lineage>
        <taxon>Eukaryota</taxon>
        <taxon>Viridiplantae</taxon>
        <taxon>Streptophyta</taxon>
        <taxon>Embryophyta</taxon>
        <taxon>Tracheophyta</taxon>
        <taxon>Spermatophyta</taxon>
        <taxon>Magnoliopsida</taxon>
        <taxon>eudicotyledons</taxon>
        <taxon>Gunneridae</taxon>
        <taxon>Pentapetalae</taxon>
        <taxon>asterids</taxon>
        <taxon>campanulids</taxon>
        <taxon>Asterales</taxon>
        <taxon>Asteraceae</taxon>
        <taxon>Asteroideae</taxon>
        <taxon>Anthemideae</taxon>
        <taxon>Anthemidinae</taxon>
        <taxon>Tanacetum</taxon>
    </lineage>
</organism>
<comment type="caution">
    <text evidence="1">The sequence shown here is derived from an EMBL/GenBank/DDBJ whole genome shotgun (WGS) entry which is preliminary data.</text>
</comment>
<accession>A0A6L2KS66</accession>
<name>A0A6L2KS66_TANCI</name>
<sequence length="87" mass="10081">MLSPSTIPKHGYTIALDGEDVSWIYEVERSRVDREVCLFRECSVFVCREKSVCLPFEFLSKGAEESEVKSRYVVENVLMDVDEPSWE</sequence>
<protein>
    <submittedName>
        <fullName evidence="1">Uncharacterized protein</fullName>
    </submittedName>
</protein>
<dbReference type="EMBL" id="BKCJ010002761">
    <property type="protein sequence ID" value="GEU50744.1"/>
    <property type="molecule type" value="Genomic_DNA"/>
</dbReference>
<gene>
    <name evidence="1" type="ORF">Tci_022722</name>
</gene>
<dbReference type="AlphaFoldDB" id="A0A6L2KS66"/>
<evidence type="ECO:0000313" key="1">
    <source>
        <dbReference type="EMBL" id="GEU50744.1"/>
    </source>
</evidence>